<protein>
    <submittedName>
        <fullName evidence="2">Uncharacterized protein</fullName>
    </submittedName>
</protein>
<dbReference type="EMBL" id="LXQA010758040">
    <property type="protein sequence ID" value="MCI69525.1"/>
    <property type="molecule type" value="Genomic_DNA"/>
</dbReference>
<organism evidence="2 3">
    <name type="scientific">Trifolium medium</name>
    <dbReference type="NCBI Taxonomy" id="97028"/>
    <lineage>
        <taxon>Eukaryota</taxon>
        <taxon>Viridiplantae</taxon>
        <taxon>Streptophyta</taxon>
        <taxon>Embryophyta</taxon>
        <taxon>Tracheophyta</taxon>
        <taxon>Spermatophyta</taxon>
        <taxon>Magnoliopsida</taxon>
        <taxon>eudicotyledons</taxon>
        <taxon>Gunneridae</taxon>
        <taxon>Pentapetalae</taxon>
        <taxon>rosids</taxon>
        <taxon>fabids</taxon>
        <taxon>Fabales</taxon>
        <taxon>Fabaceae</taxon>
        <taxon>Papilionoideae</taxon>
        <taxon>50 kb inversion clade</taxon>
        <taxon>NPAAA clade</taxon>
        <taxon>Hologalegina</taxon>
        <taxon>IRL clade</taxon>
        <taxon>Trifolieae</taxon>
        <taxon>Trifolium</taxon>
    </lineage>
</organism>
<feature type="compositionally biased region" description="Low complexity" evidence="1">
    <location>
        <begin position="37"/>
        <end position="46"/>
    </location>
</feature>
<keyword evidence="3" id="KW-1185">Reference proteome</keyword>
<feature type="non-terminal residue" evidence="2">
    <location>
        <position position="69"/>
    </location>
</feature>
<reference evidence="2 3" key="1">
    <citation type="journal article" date="2018" name="Front. Plant Sci.">
        <title>Red Clover (Trifolium pratense) and Zigzag Clover (T. medium) - A Picture of Genomic Similarities and Differences.</title>
        <authorList>
            <person name="Dluhosova J."/>
            <person name="Istvanek J."/>
            <person name="Nedelnik J."/>
            <person name="Repkova J."/>
        </authorList>
    </citation>
    <scope>NUCLEOTIDE SEQUENCE [LARGE SCALE GENOMIC DNA]</scope>
    <source>
        <strain evidence="3">cv. 10/8</strain>
        <tissue evidence="2">Leaf</tissue>
    </source>
</reference>
<sequence>MIGSISANFTDLVTIGEREEEGIKNGKIQGATNTQVGVKKFFGGPPKKTEGETNVVSDGTSRRPPVQLP</sequence>
<name>A0A392UCS1_9FABA</name>
<comment type="caution">
    <text evidence="2">The sequence shown here is derived from an EMBL/GenBank/DDBJ whole genome shotgun (WGS) entry which is preliminary data.</text>
</comment>
<proteinExistence type="predicted"/>
<evidence type="ECO:0000256" key="1">
    <source>
        <dbReference type="SAM" id="MobiDB-lite"/>
    </source>
</evidence>
<dbReference type="Proteomes" id="UP000265520">
    <property type="component" value="Unassembled WGS sequence"/>
</dbReference>
<evidence type="ECO:0000313" key="2">
    <source>
        <dbReference type="EMBL" id="MCI69525.1"/>
    </source>
</evidence>
<feature type="region of interest" description="Disordered" evidence="1">
    <location>
        <begin position="37"/>
        <end position="69"/>
    </location>
</feature>
<evidence type="ECO:0000313" key="3">
    <source>
        <dbReference type="Proteomes" id="UP000265520"/>
    </source>
</evidence>
<dbReference type="AlphaFoldDB" id="A0A392UCS1"/>
<accession>A0A392UCS1</accession>